<keyword evidence="2" id="KW-0812">Transmembrane</keyword>
<keyword evidence="4" id="KW-1185">Reference proteome</keyword>
<evidence type="ECO:0000313" key="3">
    <source>
        <dbReference type="EMBL" id="UYA98702.1"/>
    </source>
</evidence>
<keyword evidence="2" id="KW-0472">Membrane</keyword>
<name>A0A9X9JQR4_9CAUD</name>
<reference evidence="3" key="1">
    <citation type="submission" date="2022-07" db="EMBL/GenBank/DDBJ databases">
        <title>Comparative analysis of new lytic phages for the biological control of phytopathogenic Xanthomonas spp.</title>
        <authorList>
            <person name="Domingo-Calap M.L."/>
            <person name="Bernabeu-Gimeno M."/>
            <person name="Aure C.M."/>
            <person name="Marco-Noales E."/>
            <person name="Domingo-Calap P."/>
        </authorList>
    </citation>
    <scope>NUCLEOTIDE SEQUENCE</scope>
</reference>
<gene>
    <name evidence="3" type="ORF">IVIADoCa5_32</name>
</gene>
<proteinExistence type="predicted"/>
<sequence length="105" mass="11279">MDEDKCRNPDPASSWRIRRRFMFTVAAFCMWTVAYVLWKDLSSGPADTAVTMSFVVLLGIVGSYVFGATWEDVSIAKIKGPAVAARPATKPAPGPGASAKVEDAP</sequence>
<feature type="region of interest" description="Disordered" evidence="1">
    <location>
        <begin position="83"/>
        <end position="105"/>
    </location>
</feature>
<evidence type="ECO:0000313" key="4">
    <source>
        <dbReference type="Proteomes" id="UP001164549"/>
    </source>
</evidence>
<feature type="transmembrane region" description="Helical" evidence="2">
    <location>
        <begin position="50"/>
        <end position="70"/>
    </location>
</feature>
<organism evidence="3 4">
    <name type="scientific">Xanthomonas phage vB_Xar_IVIA-DoCa5</name>
    <dbReference type="NCBI Taxonomy" id="2975532"/>
    <lineage>
        <taxon>Viruses</taxon>
        <taxon>Duplodnaviria</taxon>
        <taxon>Heunggongvirae</taxon>
        <taxon>Uroviricota</taxon>
        <taxon>Caudoviricetes</taxon>
        <taxon>Mesyanzhinovviridae</taxon>
        <taxon>Bradleyvirinae</taxon>
        <taxon>Docaquintavirus</taxon>
        <taxon>Docaquintavirus doca5</taxon>
    </lineage>
</organism>
<accession>A0A9X9JQR4</accession>
<keyword evidence="2" id="KW-1133">Transmembrane helix</keyword>
<feature type="transmembrane region" description="Helical" evidence="2">
    <location>
        <begin position="21"/>
        <end position="38"/>
    </location>
</feature>
<evidence type="ECO:0000256" key="2">
    <source>
        <dbReference type="SAM" id="Phobius"/>
    </source>
</evidence>
<dbReference type="EMBL" id="ON932079">
    <property type="protein sequence ID" value="UYA98702.1"/>
    <property type="molecule type" value="Genomic_DNA"/>
</dbReference>
<protein>
    <submittedName>
        <fullName evidence="3">Uncharacterized protein</fullName>
    </submittedName>
</protein>
<dbReference type="Proteomes" id="UP001164549">
    <property type="component" value="Segment"/>
</dbReference>
<evidence type="ECO:0000256" key="1">
    <source>
        <dbReference type="SAM" id="MobiDB-lite"/>
    </source>
</evidence>